<dbReference type="Proteomes" id="UP001152749">
    <property type="component" value="Chromosome"/>
</dbReference>
<dbReference type="PROSITE" id="PS50110">
    <property type="entry name" value="RESPONSE_REGULATORY"/>
    <property type="match status" value="1"/>
</dbReference>
<dbReference type="EMBL" id="OX336425">
    <property type="protein sequence ID" value="CAI2768273.1"/>
    <property type="molecule type" value="Genomic_DNA"/>
</dbReference>
<dbReference type="PANTHER" id="PTHR37299">
    <property type="entry name" value="TRANSCRIPTIONAL REGULATOR-RELATED"/>
    <property type="match status" value="1"/>
</dbReference>
<dbReference type="InterPro" id="IPR046947">
    <property type="entry name" value="LytR-like"/>
</dbReference>
<dbReference type="GO" id="GO:0003677">
    <property type="term" value="F:DNA binding"/>
    <property type="evidence" value="ECO:0007669"/>
    <property type="project" value="InterPro"/>
</dbReference>
<protein>
    <submittedName>
        <fullName evidence="4">Transcriptional regulatory protein BtsR</fullName>
    </submittedName>
</protein>
<dbReference type="PROSITE" id="PS50930">
    <property type="entry name" value="HTH_LYTTR"/>
    <property type="match status" value="1"/>
</dbReference>
<accession>A0A9W4TJN1</accession>
<dbReference type="PANTHER" id="PTHR37299:SF1">
    <property type="entry name" value="STAGE 0 SPORULATION PROTEIN A HOMOLOG"/>
    <property type="match status" value="1"/>
</dbReference>
<evidence type="ECO:0000256" key="1">
    <source>
        <dbReference type="PROSITE-ProRule" id="PRU00169"/>
    </source>
</evidence>
<evidence type="ECO:0000313" key="5">
    <source>
        <dbReference type="Proteomes" id="UP001152749"/>
    </source>
</evidence>
<feature type="domain" description="HTH LytTR-type" evidence="3">
    <location>
        <begin position="166"/>
        <end position="269"/>
    </location>
</feature>
<dbReference type="SUPFAM" id="SSF52172">
    <property type="entry name" value="CheY-like"/>
    <property type="match status" value="1"/>
</dbReference>
<evidence type="ECO:0000259" key="2">
    <source>
        <dbReference type="PROSITE" id="PS50110"/>
    </source>
</evidence>
<evidence type="ECO:0000313" key="4">
    <source>
        <dbReference type="EMBL" id="CAI2768273.1"/>
    </source>
</evidence>
<sequence length="269" mass="31143">MISKINAILVDDDFQNLELLKYFLTKFCPLINIIGEASNVEDSIKLINKLSPQVVYLDIQLHEKNAFEILDRIDFSEIEIIFVTAYNDYALKAFKYNAIDYIIKPIIIDDIVLATNKVIMKLNEKEQFNHFLKQKPEPVHEVVTLPSKSESLIHPSTSDVASNEHLTINSLDKMVIMRKEDILFCKSDGRYTTFFLDNNIEHVSSKNIGEYNAMLDKTIFFRIHHSYIVNVNHIAKINKKQGYYCEMSNGAKLPIARRRLDNLKSILEI</sequence>
<feature type="modified residue" description="4-aspartylphosphate" evidence="1">
    <location>
        <position position="58"/>
    </location>
</feature>
<dbReference type="RefSeq" id="WP_263360932.1">
    <property type="nucleotide sequence ID" value="NZ_OX336425.1"/>
</dbReference>
<dbReference type="Pfam" id="PF04397">
    <property type="entry name" value="LytTR"/>
    <property type="match status" value="1"/>
</dbReference>
<dbReference type="GO" id="GO:0000156">
    <property type="term" value="F:phosphorelay response regulator activity"/>
    <property type="evidence" value="ECO:0007669"/>
    <property type="project" value="InterPro"/>
</dbReference>
<evidence type="ECO:0000259" key="3">
    <source>
        <dbReference type="PROSITE" id="PS50930"/>
    </source>
</evidence>
<dbReference type="InterPro" id="IPR007492">
    <property type="entry name" value="LytTR_DNA-bd_dom"/>
</dbReference>
<dbReference type="SMART" id="SM00448">
    <property type="entry name" value="REC"/>
    <property type="match status" value="1"/>
</dbReference>
<reference evidence="4" key="1">
    <citation type="submission" date="2022-09" db="EMBL/GenBank/DDBJ databases">
        <authorList>
            <person name="Duchaud E."/>
        </authorList>
    </citation>
    <scope>NUCLEOTIDE SEQUENCE</scope>
    <source>
        <strain evidence="4">TRV642</strain>
    </source>
</reference>
<organism evidence="4 5">
    <name type="scientific">Flavobacterium collinsii</name>
    <dbReference type="NCBI Taxonomy" id="1114861"/>
    <lineage>
        <taxon>Bacteria</taxon>
        <taxon>Pseudomonadati</taxon>
        <taxon>Bacteroidota</taxon>
        <taxon>Flavobacteriia</taxon>
        <taxon>Flavobacteriales</taxon>
        <taxon>Flavobacteriaceae</taxon>
        <taxon>Flavobacterium</taxon>
    </lineage>
</organism>
<keyword evidence="1" id="KW-0597">Phosphoprotein</keyword>
<dbReference type="SMART" id="SM00850">
    <property type="entry name" value="LytTR"/>
    <property type="match status" value="1"/>
</dbReference>
<dbReference type="KEGG" id="fcs:TRV642_3484"/>
<feature type="domain" description="Response regulatory" evidence="2">
    <location>
        <begin position="6"/>
        <end position="119"/>
    </location>
</feature>
<dbReference type="Pfam" id="PF00072">
    <property type="entry name" value="Response_reg"/>
    <property type="match status" value="1"/>
</dbReference>
<gene>
    <name evidence="4" type="primary">btsR</name>
    <name evidence="4" type="ORF">TRV642_3484</name>
</gene>
<dbReference type="Gene3D" id="3.40.50.2300">
    <property type="match status" value="1"/>
</dbReference>
<proteinExistence type="predicted"/>
<dbReference type="Gene3D" id="2.40.50.1020">
    <property type="entry name" value="LytTr DNA-binding domain"/>
    <property type="match status" value="1"/>
</dbReference>
<dbReference type="InterPro" id="IPR001789">
    <property type="entry name" value="Sig_transdc_resp-reg_receiver"/>
</dbReference>
<name>A0A9W4TJN1_9FLAO</name>
<dbReference type="AlphaFoldDB" id="A0A9W4TJN1"/>
<dbReference type="InterPro" id="IPR011006">
    <property type="entry name" value="CheY-like_superfamily"/>
</dbReference>